<keyword evidence="3" id="KW-1185">Reference proteome</keyword>
<gene>
    <name evidence="2" type="ORF">ROHU_010240</name>
</gene>
<feature type="transmembrane region" description="Helical" evidence="1">
    <location>
        <begin position="77"/>
        <end position="95"/>
    </location>
</feature>
<keyword evidence="1" id="KW-1133">Transmembrane helix</keyword>
<accession>A0A498M3G9</accession>
<organism evidence="2 3">
    <name type="scientific">Labeo rohita</name>
    <name type="common">Indian major carp</name>
    <name type="synonym">Cyprinus rohita</name>
    <dbReference type="NCBI Taxonomy" id="84645"/>
    <lineage>
        <taxon>Eukaryota</taxon>
        <taxon>Metazoa</taxon>
        <taxon>Chordata</taxon>
        <taxon>Craniata</taxon>
        <taxon>Vertebrata</taxon>
        <taxon>Euteleostomi</taxon>
        <taxon>Actinopterygii</taxon>
        <taxon>Neopterygii</taxon>
        <taxon>Teleostei</taxon>
        <taxon>Ostariophysi</taxon>
        <taxon>Cypriniformes</taxon>
        <taxon>Cyprinidae</taxon>
        <taxon>Labeoninae</taxon>
        <taxon>Labeonini</taxon>
        <taxon>Labeo</taxon>
    </lineage>
</organism>
<evidence type="ECO:0000313" key="3">
    <source>
        <dbReference type="Proteomes" id="UP000290572"/>
    </source>
</evidence>
<feature type="transmembrane region" description="Helical" evidence="1">
    <location>
        <begin position="150"/>
        <end position="169"/>
    </location>
</feature>
<keyword evidence="1" id="KW-0812">Transmembrane</keyword>
<protein>
    <submittedName>
        <fullName evidence="2">CD2-associated-like protein</fullName>
    </submittedName>
</protein>
<evidence type="ECO:0000256" key="1">
    <source>
        <dbReference type="SAM" id="Phobius"/>
    </source>
</evidence>
<feature type="transmembrane region" description="Helical" evidence="1">
    <location>
        <begin position="107"/>
        <end position="130"/>
    </location>
</feature>
<name>A0A498M3G9_LABRO</name>
<keyword evidence="1" id="KW-0472">Membrane</keyword>
<comment type="caution">
    <text evidence="2">The sequence shown here is derived from an EMBL/GenBank/DDBJ whole genome shotgun (WGS) entry which is preliminary data.</text>
</comment>
<dbReference type="EMBL" id="QBIY01013079">
    <property type="protein sequence ID" value="RXN12195.1"/>
    <property type="molecule type" value="Genomic_DNA"/>
</dbReference>
<sequence>MTDTSHLLEQTVGVVCIALHDVPRQGQRLDETRAAEPEVVTLVAPGLEADCVAEMTVKRAGIQAKAEIAEFKRQTTTTAFIIVAVLPVFLTVTRYNWDTVCGQQMGYLYRVVPVYVFGSVGVVLLNSVALMTELILKTVNSEGVTGDMRIVVFSSEFIFTLFLMVLMVFEPWIKPCLHSCQVSIRN</sequence>
<reference evidence="2 3" key="1">
    <citation type="submission" date="2018-03" db="EMBL/GenBank/DDBJ databases">
        <title>Draft genome sequence of Rohu Carp (Labeo rohita).</title>
        <authorList>
            <person name="Das P."/>
            <person name="Kushwaha B."/>
            <person name="Joshi C.G."/>
            <person name="Kumar D."/>
            <person name="Nagpure N.S."/>
            <person name="Sahoo L."/>
            <person name="Das S.P."/>
            <person name="Bit A."/>
            <person name="Patnaik S."/>
            <person name="Meher P.K."/>
            <person name="Jayasankar P."/>
            <person name="Koringa P.G."/>
            <person name="Patel N.V."/>
            <person name="Hinsu A.T."/>
            <person name="Kumar R."/>
            <person name="Pandey M."/>
            <person name="Agarwal S."/>
            <person name="Srivastava S."/>
            <person name="Singh M."/>
            <person name="Iquebal M.A."/>
            <person name="Jaiswal S."/>
            <person name="Angadi U.B."/>
            <person name="Kumar N."/>
            <person name="Raza M."/>
            <person name="Shah T.M."/>
            <person name="Rai A."/>
            <person name="Jena J.K."/>
        </authorList>
    </citation>
    <scope>NUCLEOTIDE SEQUENCE [LARGE SCALE GENOMIC DNA]</scope>
    <source>
        <strain evidence="2">DASCIFA01</strain>
        <tissue evidence="2">Testis</tissue>
    </source>
</reference>
<dbReference type="Proteomes" id="UP000290572">
    <property type="component" value="Unassembled WGS sequence"/>
</dbReference>
<proteinExistence type="predicted"/>
<evidence type="ECO:0000313" key="2">
    <source>
        <dbReference type="EMBL" id="RXN12195.1"/>
    </source>
</evidence>
<dbReference type="AlphaFoldDB" id="A0A498M3G9"/>